<protein>
    <recommendedName>
        <fullName evidence="12">Protein MIS12 homolog</fullName>
    </recommendedName>
</protein>
<evidence type="ECO:0000256" key="1">
    <source>
        <dbReference type="ARBA" id="ARBA00004629"/>
    </source>
</evidence>
<comment type="caution">
    <text evidence="10">The sequence shown here is derived from an EMBL/GenBank/DDBJ whole genome shotgun (WGS) entry which is preliminary data.</text>
</comment>
<gene>
    <name evidence="10" type="ORF">P3X46_002805</name>
</gene>
<evidence type="ECO:0000256" key="2">
    <source>
        <dbReference type="ARBA" id="ARBA00008643"/>
    </source>
</evidence>
<evidence type="ECO:0000256" key="8">
    <source>
        <dbReference type="ARBA" id="ARBA00023306"/>
    </source>
</evidence>
<accession>A0ABQ9N462</accession>
<evidence type="ECO:0000256" key="5">
    <source>
        <dbReference type="ARBA" id="ARBA00022776"/>
    </source>
</evidence>
<keyword evidence="7" id="KW-0175">Coiled coil</keyword>
<dbReference type="InterPro" id="IPR008685">
    <property type="entry name" value="Centromere_Mis12"/>
</dbReference>
<keyword evidence="11" id="KW-1185">Reference proteome</keyword>
<dbReference type="EMBL" id="JARPOI010000002">
    <property type="protein sequence ID" value="KAJ9187339.1"/>
    <property type="molecule type" value="Genomic_DNA"/>
</dbReference>
<dbReference type="Proteomes" id="UP001174677">
    <property type="component" value="Chromosome 2"/>
</dbReference>
<dbReference type="PANTHER" id="PTHR14527">
    <property type="entry name" value="PROTEIN MIS12 HOMOLOG"/>
    <property type="match status" value="1"/>
</dbReference>
<dbReference type="PANTHER" id="PTHR14527:SF2">
    <property type="entry name" value="PROTEIN MIS12 HOMOLOG"/>
    <property type="match status" value="1"/>
</dbReference>
<reference evidence="10" key="1">
    <citation type="journal article" date="2023" name="Plant Biotechnol. J.">
        <title>Chromosome-level wild Hevea brasiliensis genome provides new tools for genomic-assisted breeding and valuable loci to elevate rubber yield.</title>
        <authorList>
            <person name="Cheng H."/>
            <person name="Song X."/>
            <person name="Hu Y."/>
            <person name="Wu T."/>
            <person name="Yang Q."/>
            <person name="An Z."/>
            <person name="Feng S."/>
            <person name="Deng Z."/>
            <person name="Wu W."/>
            <person name="Zeng X."/>
            <person name="Tu M."/>
            <person name="Wang X."/>
            <person name="Huang H."/>
        </authorList>
    </citation>
    <scope>NUCLEOTIDE SEQUENCE</scope>
    <source>
        <strain evidence="10">MT/VB/25A 57/8</strain>
    </source>
</reference>
<dbReference type="Pfam" id="PF05859">
    <property type="entry name" value="Mis12"/>
    <property type="match status" value="1"/>
</dbReference>
<evidence type="ECO:0000256" key="7">
    <source>
        <dbReference type="ARBA" id="ARBA00023054"/>
    </source>
</evidence>
<organism evidence="10 11">
    <name type="scientific">Hevea brasiliensis</name>
    <name type="common">Para rubber tree</name>
    <name type="synonym">Siphonia brasiliensis</name>
    <dbReference type="NCBI Taxonomy" id="3981"/>
    <lineage>
        <taxon>Eukaryota</taxon>
        <taxon>Viridiplantae</taxon>
        <taxon>Streptophyta</taxon>
        <taxon>Embryophyta</taxon>
        <taxon>Tracheophyta</taxon>
        <taxon>Spermatophyta</taxon>
        <taxon>Magnoliopsida</taxon>
        <taxon>eudicotyledons</taxon>
        <taxon>Gunneridae</taxon>
        <taxon>Pentapetalae</taxon>
        <taxon>rosids</taxon>
        <taxon>fabids</taxon>
        <taxon>Malpighiales</taxon>
        <taxon>Euphorbiaceae</taxon>
        <taxon>Crotonoideae</taxon>
        <taxon>Micrandreae</taxon>
        <taxon>Hevea</taxon>
    </lineage>
</organism>
<sequence length="241" mass="27492">MEGSESEAVFESLNLKPRVLVNEILNTVENLFDDAFDFYHQEASTLLKTEGTDRSQHINQGIDHIRNVILSNMGRRLGMWQEYCLRHCFAVPQGFSLPKSESLDESMTCHDVICDPDLDAQLDSLRNRLTLIGKESSEMNRELQALERQSASSDSCAALVNEALQLYEQNSAHDMLLEMMRTASELRTKVEKLRTKRIEDAGCIRTKRICDPNRDLLTSNHGLFNAKLEDLQEFLGDLKKI</sequence>
<keyword evidence="9" id="KW-0137">Centromere</keyword>
<comment type="subcellular location">
    <subcellularLocation>
        <location evidence="1">Chromosome</location>
        <location evidence="1">Centromere</location>
        <location evidence="1">Kinetochore</location>
    </subcellularLocation>
</comment>
<evidence type="ECO:0008006" key="12">
    <source>
        <dbReference type="Google" id="ProtNLM"/>
    </source>
</evidence>
<evidence type="ECO:0000313" key="11">
    <source>
        <dbReference type="Proteomes" id="UP001174677"/>
    </source>
</evidence>
<evidence type="ECO:0000256" key="9">
    <source>
        <dbReference type="ARBA" id="ARBA00023328"/>
    </source>
</evidence>
<proteinExistence type="inferred from homology"/>
<keyword evidence="6" id="KW-0995">Kinetochore</keyword>
<name>A0ABQ9N462_HEVBR</name>
<keyword evidence="8" id="KW-0131">Cell cycle</keyword>
<keyword evidence="5" id="KW-0498">Mitosis</keyword>
<evidence type="ECO:0000256" key="4">
    <source>
        <dbReference type="ARBA" id="ARBA00022618"/>
    </source>
</evidence>
<evidence type="ECO:0000313" key="10">
    <source>
        <dbReference type="EMBL" id="KAJ9187339.1"/>
    </source>
</evidence>
<comment type="similarity">
    <text evidence="2">Belongs to the mis12 family.</text>
</comment>
<keyword evidence="4" id="KW-0132">Cell division</keyword>
<evidence type="ECO:0000256" key="6">
    <source>
        <dbReference type="ARBA" id="ARBA00022838"/>
    </source>
</evidence>
<keyword evidence="3" id="KW-0158">Chromosome</keyword>
<evidence type="ECO:0000256" key="3">
    <source>
        <dbReference type="ARBA" id="ARBA00022454"/>
    </source>
</evidence>